<dbReference type="PANTHER" id="PTHR12815:SF47">
    <property type="entry name" value="TRANSLOCATION AND ASSEMBLY MODULE SUBUNIT TAMA"/>
    <property type="match status" value="1"/>
</dbReference>
<dbReference type="PANTHER" id="PTHR12815">
    <property type="entry name" value="SORTING AND ASSEMBLY MACHINERY SAMM50 PROTEIN FAMILY MEMBER"/>
    <property type="match status" value="1"/>
</dbReference>
<dbReference type="Pfam" id="PF01103">
    <property type="entry name" value="Omp85"/>
    <property type="match status" value="1"/>
</dbReference>
<evidence type="ECO:0000313" key="7">
    <source>
        <dbReference type="EMBL" id="TXK25009.1"/>
    </source>
</evidence>
<dbReference type="RefSeq" id="WP_147923950.1">
    <property type="nucleotide sequence ID" value="NZ_VRTY01000134.1"/>
</dbReference>
<dbReference type="Gene3D" id="2.40.160.50">
    <property type="entry name" value="membrane protein fhac: a member of the omp85/tpsb transporter family"/>
    <property type="match status" value="1"/>
</dbReference>
<evidence type="ECO:0000256" key="1">
    <source>
        <dbReference type="ARBA" id="ARBA00004370"/>
    </source>
</evidence>
<keyword evidence="4" id="KW-0472">Membrane</keyword>
<dbReference type="InterPro" id="IPR000184">
    <property type="entry name" value="Bac_surfAg_D15"/>
</dbReference>
<evidence type="ECO:0000259" key="6">
    <source>
        <dbReference type="Pfam" id="PF01103"/>
    </source>
</evidence>
<accession>A0A5C8IV40</accession>
<organism evidence="7 8">
    <name type="scientific">Pontibacter qinzhouensis</name>
    <dbReference type="NCBI Taxonomy" id="2603253"/>
    <lineage>
        <taxon>Bacteria</taxon>
        <taxon>Pseudomonadati</taxon>
        <taxon>Bacteroidota</taxon>
        <taxon>Cytophagia</taxon>
        <taxon>Cytophagales</taxon>
        <taxon>Hymenobacteraceae</taxon>
        <taxon>Pontibacter</taxon>
    </lineage>
</organism>
<evidence type="ECO:0000256" key="5">
    <source>
        <dbReference type="ARBA" id="ARBA00023237"/>
    </source>
</evidence>
<keyword evidence="5" id="KW-0998">Cell outer membrane</keyword>
<dbReference type="InterPro" id="IPR039910">
    <property type="entry name" value="D15-like"/>
</dbReference>
<dbReference type="PROSITE" id="PS51257">
    <property type="entry name" value="PROKAR_LIPOPROTEIN"/>
    <property type="match status" value="1"/>
</dbReference>
<dbReference type="OrthoDB" id="9814535at2"/>
<dbReference type="Proteomes" id="UP000321926">
    <property type="component" value="Unassembled WGS sequence"/>
</dbReference>
<dbReference type="GO" id="GO:0019867">
    <property type="term" value="C:outer membrane"/>
    <property type="evidence" value="ECO:0007669"/>
    <property type="project" value="InterPro"/>
</dbReference>
<evidence type="ECO:0000256" key="3">
    <source>
        <dbReference type="ARBA" id="ARBA00022729"/>
    </source>
</evidence>
<dbReference type="EMBL" id="VRTY01000134">
    <property type="protein sequence ID" value="TXK25009.1"/>
    <property type="molecule type" value="Genomic_DNA"/>
</dbReference>
<feature type="domain" description="Bacterial surface antigen (D15)" evidence="6">
    <location>
        <begin position="430"/>
        <end position="786"/>
    </location>
</feature>
<keyword evidence="8" id="KW-1185">Reference proteome</keyword>
<keyword evidence="2" id="KW-0812">Transmembrane</keyword>
<comment type="caution">
    <text evidence="7">The sequence shown here is derived from an EMBL/GenBank/DDBJ whole genome shotgun (WGS) entry which is preliminary data.</text>
</comment>
<evidence type="ECO:0000256" key="2">
    <source>
        <dbReference type="ARBA" id="ARBA00022692"/>
    </source>
</evidence>
<keyword evidence="3" id="KW-0732">Signal</keyword>
<reference evidence="7 8" key="1">
    <citation type="submission" date="2019-08" db="EMBL/GenBank/DDBJ databases">
        <authorList>
            <person name="Shi S."/>
        </authorList>
    </citation>
    <scope>NUCLEOTIDE SEQUENCE [LARGE SCALE GENOMIC DNA]</scope>
    <source>
        <strain evidence="7 8">GY10130</strain>
    </source>
</reference>
<proteinExistence type="predicted"/>
<name>A0A5C8IV40_9BACT</name>
<sequence>MKPRFYIFTLVITIFSFTGCIPTRHLAEDEELLVSIKTKGLEHIEPLKIASLYQQQPNRTLLWSTPYLSFYYFGKRFYSPQKIDRRIAKIEAKRDDKIQDAGTDTVKIRRLQTRFEHRVERQQKKKEEGNFFMQLGEPPSIYDSTRMEATMNQIDFYMNGRGYFNHLSSYEKEVHGKKVYITINIAENTPYRYSHINYAIPDTAVLRVVQRTSVRSLLNLNDLYDDQVLTEERDRIYNSLRNNGFYEFAKAYIRFDVDTSYGGNTVRLDVVVDNPENAKNHPLYTLENVYFKTDNDRFGRTRDTIEFNGIKFLSYNHKYSPRILDLKTNLSPGQPYSQIRTTVTQRRLSELDVFQFNNITFTKTEDTTVYKLNAFINAVPTKKFQETAELGLNYSERVPGPFTSLRLRVRNVFGGAENLDFGLRGGYEGQVSLDSRQTVIIRELGADVALSFPTFLLPFGGGRIMSDNNPRTRIYAGYTNVDRDEYHRTNYDLALSYIWQKSRTPAQAPYLQYIFSPINLQVAQVDTVGKNFQRFREYLERFSQGSRSLIESFRPAFISTISFNATYNTNDFTQTRDARLFRLQMEVGGLSQSLGFNPKLGGLNTFQFVKVNPDYRRYIPLGGKRFFVYRVNMGVGNPLFKTDLLPYDKYFFAGGGSSVRAWLVRRLGPGSYATTSIDTVNGAPVVVRDFTPEQPGEVLLEGSMEYRFNMFSFLNGAVFVDAGNVWFLRANPERPGADFAFNRFYKEFAVGTGFGLRFDLSVLILRFDFATKVYDPAALDGNNLIISNFRFWDFFSRNNQSNLTIGIGYPF</sequence>
<comment type="subcellular location">
    <subcellularLocation>
        <location evidence="1">Membrane</location>
    </subcellularLocation>
</comment>
<evidence type="ECO:0000313" key="8">
    <source>
        <dbReference type="Proteomes" id="UP000321926"/>
    </source>
</evidence>
<dbReference type="AlphaFoldDB" id="A0A5C8IV40"/>
<evidence type="ECO:0000256" key="4">
    <source>
        <dbReference type="ARBA" id="ARBA00023136"/>
    </source>
</evidence>
<gene>
    <name evidence="7" type="ORF">FVR03_22080</name>
</gene>
<protein>
    <submittedName>
        <fullName evidence="7">BamA/TamA family outer membrane protein</fullName>
    </submittedName>
</protein>